<protein>
    <submittedName>
        <fullName evidence="3">Mobile element protein</fullName>
    </submittedName>
</protein>
<gene>
    <name evidence="3" type="ORF">KY5_6241c</name>
</gene>
<dbReference type="Proteomes" id="UP000221011">
    <property type="component" value="Chromosome"/>
</dbReference>
<dbReference type="PANTHER" id="PTHR30007">
    <property type="entry name" value="PHP DOMAIN PROTEIN"/>
    <property type="match status" value="1"/>
</dbReference>
<keyword evidence="4" id="KW-1185">Reference proteome</keyword>
<dbReference type="EMBL" id="CP022685">
    <property type="protein sequence ID" value="ATL31259.1"/>
    <property type="molecule type" value="Genomic_DNA"/>
</dbReference>
<feature type="compositionally biased region" description="Basic and acidic residues" evidence="1">
    <location>
        <begin position="200"/>
        <end position="213"/>
    </location>
</feature>
<dbReference type="InterPro" id="IPR025161">
    <property type="entry name" value="IS402-like_dom"/>
</dbReference>
<reference evidence="3 4" key="1">
    <citation type="submission" date="2017-08" db="EMBL/GenBank/DDBJ databases">
        <title>Complete Genome Sequence of Streptomyces formicae KY5, the formicamycin producer.</title>
        <authorList>
            <person name="Holmes N.A."/>
            <person name="Devine R."/>
            <person name="Qin Z."/>
            <person name="Seipke R.F."/>
            <person name="Wilkinson B."/>
            <person name="Hutchings M.I."/>
        </authorList>
    </citation>
    <scope>NUCLEOTIDE SEQUENCE [LARGE SCALE GENOMIC DNA]</scope>
    <source>
        <strain evidence="3 4">KY5</strain>
    </source>
</reference>
<feature type="region of interest" description="Disordered" evidence="1">
    <location>
        <begin position="191"/>
        <end position="260"/>
    </location>
</feature>
<proteinExistence type="predicted"/>
<feature type="region of interest" description="Disordered" evidence="1">
    <location>
        <begin position="1"/>
        <end position="26"/>
    </location>
</feature>
<accession>A0A291QHR1</accession>
<feature type="compositionally biased region" description="Basic and acidic residues" evidence="1">
    <location>
        <begin position="222"/>
        <end position="231"/>
    </location>
</feature>
<organism evidence="3 4">
    <name type="scientific">Streptomyces formicae</name>
    <dbReference type="NCBI Taxonomy" id="1616117"/>
    <lineage>
        <taxon>Bacteria</taxon>
        <taxon>Bacillati</taxon>
        <taxon>Actinomycetota</taxon>
        <taxon>Actinomycetes</taxon>
        <taxon>Kitasatosporales</taxon>
        <taxon>Streptomycetaceae</taxon>
        <taxon>Streptomyces</taxon>
    </lineage>
</organism>
<dbReference type="AlphaFoldDB" id="A0A291QHR1"/>
<evidence type="ECO:0000313" key="3">
    <source>
        <dbReference type="EMBL" id="ATL31259.1"/>
    </source>
</evidence>
<name>A0A291QHR1_9ACTN</name>
<dbReference type="NCBIfam" id="NF033580">
    <property type="entry name" value="transpos_IS5_3"/>
    <property type="match status" value="1"/>
</dbReference>
<evidence type="ECO:0000313" key="4">
    <source>
        <dbReference type="Proteomes" id="UP000221011"/>
    </source>
</evidence>
<sequence length="308" mass="34516">MRLVAQDGLGSSSWSAGPSGDGRDAVDQVKGLGDVIDVGDGRDDVQQGALAVTDQVTLTARLRRRFVWRDLAAVRVDDCGVVERMAPDGLWELFERVVPPAPERPQGGGRRRHGDRGVLAAIIFVATSGCTWNQLPPGFGPSGMTAFRRLTEWSKARVWATLHRLVLDELGARGELDWSRYAIDSVSVRALKKGASDGTESDRSRQERIENPPHRRPQRPAPVDRHHRGEPADSQALTPLMRGTPPIRSPYGPRRRRPATLHADKGYDFNYLRNWLRRRQIVPRIARRGIEASDRLGQHRWVIERTMS</sequence>
<dbReference type="KEGG" id="sfk:KY5_6241c"/>
<dbReference type="Pfam" id="PF13340">
    <property type="entry name" value="DUF4096"/>
    <property type="match status" value="1"/>
</dbReference>
<dbReference type="PANTHER" id="PTHR30007:SF1">
    <property type="entry name" value="BLR1914 PROTEIN"/>
    <property type="match status" value="1"/>
</dbReference>
<feature type="domain" description="Insertion element IS402-like" evidence="2">
    <location>
        <begin position="88"/>
        <end position="163"/>
    </location>
</feature>
<evidence type="ECO:0000256" key="1">
    <source>
        <dbReference type="SAM" id="MobiDB-lite"/>
    </source>
</evidence>
<evidence type="ECO:0000259" key="2">
    <source>
        <dbReference type="Pfam" id="PF13340"/>
    </source>
</evidence>